<dbReference type="Proteomes" id="UP001149074">
    <property type="component" value="Unassembled WGS sequence"/>
</dbReference>
<dbReference type="GeneID" id="81359701"/>
<reference evidence="1" key="1">
    <citation type="submission" date="2022-11" db="EMBL/GenBank/DDBJ databases">
        <authorList>
            <person name="Petersen C."/>
        </authorList>
    </citation>
    <scope>NUCLEOTIDE SEQUENCE</scope>
    <source>
        <strain evidence="1">IBT 30761</strain>
    </source>
</reference>
<sequence length="99" mass="10487">MSLMPVCVLTTARICIASTNLASLQRDWPISPSACICDFNLPSESPVNPESMNHTCAAIGLVAICHEIFHGHSDFATIEVAEGSGVLNSQKARTSELAS</sequence>
<gene>
    <name evidence="1" type="ORF">N7532_008230</name>
</gene>
<organism evidence="1 2">
    <name type="scientific">Penicillium argentinense</name>
    <dbReference type="NCBI Taxonomy" id="1131581"/>
    <lineage>
        <taxon>Eukaryota</taxon>
        <taxon>Fungi</taxon>
        <taxon>Dikarya</taxon>
        <taxon>Ascomycota</taxon>
        <taxon>Pezizomycotina</taxon>
        <taxon>Eurotiomycetes</taxon>
        <taxon>Eurotiomycetidae</taxon>
        <taxon>Eurotiales</taxon>
        <taxon>Aspergillaceae</taxon>
        <taxon>Penicillium</taxon>
    </lineage>
</organism>
<evidence type="ECO:0000313" key="1">
    <source>
        <dbReference type="EMBL" id="KAJ5089546.1"/>
    </source>
</evidence>
<protein>
    <submittedName>
        <fullName evidence="1">GABA permease</fullName>
    </submittedName>
</protein>
<accession>A0A9W9EX87</accession>
<evidence type="ECO:0000313" key="2">
    <source>
        <dbReference type="Proteomes" id="UP001149074"/>
    </source>
</evidence>
<dbReference type="EMBL" id="JAPQKI010000009">
    <property type="protein sequence ID" value="KAJ5089546.1"/>
    <property type="molecule type" value="Genomic_DNA"/>
</dbReference>
<dbReference type="AlphaFoldDB" id="A0A9W9EX87"/>
<name>A0A9W9EX87_9EURO</name>
<proteinExistence type="predicted"/>
<reference evidence="1" key="2">
    <citation type="journal article" date="2023" name="IMA Fungus">
        <title>Comparative genomic study of the Penicillium genus elucidates a diverse pangenome and 15 lateral gene transfer events.</title>
        <authorList>
            <person name="Petersen C."/>
            <person name="Sorensen T."/>
            <person name="Nielsen M.R."/>
            <person name="Sondergaard T.E."/>
            <person name="Sorensen J.L."/>
            <person name="Fitzpatrick D.A."/>
            <person name="Frisvad J.C."/>
            <person name="Nielsen K.L."/>
        </authorList>
    </citation>
    <scope>NUCLEOTIDE SEQUENCE</scope>
    <source>
        <strain evidence="1">IBT 30761</strain>
    </source>
</reference>
<keyword evidence="2" id="KW-1185">Reference proteome</keyword>
<comment type="caution">
    <text evidence="1">The sequence shown here is derived from an EMBL/GenBank/DDBJ whole genome shotgun (WGS) entry which is preliminary data.</text>
</comment>
<dbReference type="RefSeq" id="XP_056471528.1">
    <property type="nucleotide sequence ID" value="XM_056620722.1"/>
</dbReference>